<evidence type="ECO:0000313" key="2">
    <source>
        <dbReference type="EMBL" id="KJW13190.1"/>
    </source>
</evidence>
<dbReference type="Pfam" id="PF13274">
    <property type="entry name" value="SocA_Panacea"/>
    <property type="match status" value="1"/>
</dbReference>
<evidence type="ECO:0000313" key="3">
    <source>
        <dbReference type="Proteomes" id="UP000033491"/>
    </source>
</evidence>
<dbReference type="STRING" id="216463.VC81_04085"/>
<proteinExistence type="predicted"/>
<feature type="domain" description="Antitoxin SocA-like Panacea" evidence="1">
    <location>
        <begin position="31"/>
        <end position="130"/>
    </location>
</feature>
<dbReference type="InterPro" id="IPR025272">
    <property type="entry name" value="SocA_Panacea"/>
</dbReference>
<evidence type="ECO:0000259" key="1">
    <source>
        <dbReference type="Pfam" id="PF13274"/>
    </source>
</evidence>
<name>A0A0F3RTF8_9LACO</name>
<dbReference type="OrthoDB" id="9799173at2"/>
<sequence>MDVMKLVNWFRVASNAEMRTIDADELTQMKVMKLLYYVQGTCLAVYGHRAFTDDMLAAPSGPIIERVQLQYGQRQRIVGDLSQDVVAQRDAAGITDSSEMGQVLLAVWRTFGDMSTVQLDKQTRQERPWQETPSGQAIDVDRLTTYFKAEVVQL</sequence>
<dbReference type="Proteomes" id="UP000033491">
    <property type="component" value="Unassembled WGS sequence"/>
</dbReference>
<comment type="caution">
    <text evidence="2">The sequence shown here is derived from an EMBL/GenBank/DDBJ whole genome shotgun (WGS) entry which is preliminary data.</text>
</comment>
<dbReference type="EMBL" id="JZCR01000009">
    <property type="protein sequence ID" value="KJW13190.1"/>
    <property type="molecule type" value="Genomic_DNA"/>
</dbReference>
<dbReference type="PATRIC" id="fig|216463.3.peg.2645"/>
<protein>
    <submittedName>
        <fullName evidence="2">Cro/Cl family transcriptional regulator</fullName>
    </submittedName>
</protein>
<accession>A0A0F3RTF8</accession>
<dbReference type="AlphaFoldDB" id="A0A0F3RTF8"/>
<gene>
    <name evidence="2" type="ORF">VC81_04085</name>
</gene>
<organism evidence="2 3">
    <name type="scientific">Levilactobacillus spicheri</name>
    <dbReference type="NCBI Taxonomy" id="216463"/>
    <lineage>
        <taxon>Bacteria</taxon>
        <taxon>Bacillati</taxon>
        <taxon>Bacillota</taxon>
        <taxon>Bacilli</taxon>
        <taxon>Lactobacillales</taxon>
        <taxon>Lactobacillaceae</taxon>
        <taxon>Levilactobacillus</taxon>
    </lineage>
</organism>
<reference evidence="2 3" key="1">
    <citation type="submission" date="2015-03" db="EMBL/GenBank/DDBJ databases">
        <authorList>
            <person name="Zheng J."/>
            <person name="Ganezle M."/>
        </authorList>
    </citation>
    <scope>NUCLEOTIDE SEQUENCE [LARGE SCALE GENOMIC DNA]</scope>
    <source>
        <strain evidence="2 3">LP38</strain>
    </source>
</reference>